<feature type="domain" description="C2H2-type" evidence="9">
    <location>
        <begin position="278"/>
        <end position="306"/>
    </location>
</feature>
<feature type="domain" description="C2H2-type" evidence="9">
    <location>
        <begin position="251"/>
        <end position="278"/>
    </location>
</feature>
<dbReference type="Gene3D" id="3.30.160.60">
    <property type="entry name" value="Classic Zinc Finger"/>
    <property type="match status" value="4"/>
</dbReference>
<dbReference type="AlphaFoldDB" id="A0AA88LBB9"/>
<evidence type="ECO:0000256" key="2">
    <source>
        <dbReference type="ARBA" id="ARBA00022723"/>
    </source>
</evidence>
<evidence type="ECO:0000313" key="11">
    <source>
        <dbReference type="Proteomes" id="UP001187531"/>
    </source>
</evidence>
<evidence type="ECO:0000259" key="9">
    <source>
        <dbReference type="PROSITE" id="PS50157"/>
    </source>
</evidence>
<feature type="domain" description="C2H2-type" evidence="9">
    <location>
        <begin position="307"/>
        <end position="334"/>
    </location>
</feature>
<dbReference type="EMBL" id="JAVRJZ010000008">
    <property type="protein sequence ID" value="KAK2719938.1"/>
    <property type="molecule type" value="Genomic_DNA"/>
</dbReference>
<feature type="region of interest" description="Disordered" evidence="8">
    <location>
        <begin position="160"/>
        <end position="185"/>
    </location>
</feature>
<evidence type="ECO:0000256" key="8">
    <source>
        <dbReference type="SAM" id="MobiDB-lite"/>
    </source>
</evidence>
<protein>
    <recommendedName>
        <fullName evidence="9">C2H2-type domain-containing protein</fullName>
    </recommendedName>
</protein>
<feature type="domain" description="C2H2-type" evidence="9">
    <location>
        <begin position="363"/>
        <end position="390"/>
    </location>
</feature>
<keyword evidence="6" id="KW-0539">Nucleus</keyword>
<evidence type="ECO:0000256" key="6">
    <source>
        <dbReference type="ARBA" id="ARBA00023242"/>
    </source>
</evidence>
<evidence type="ECO:0000313" key="10">
    <source>
        <dbReference type="EMBL" id="KAK2719939.1"/>
    </source>
</evidence>
<dbReference type="Proteomes" id="UP001187531">
    <property type="component" value="Unassembled WGS sequence"/>
</dbReference>
<dbReference type="PROSITE" id="PS00028">
    <property type="entry name" value="ZINC_FINGER_C2H2_1"/>
    <property type="match status" value="5"/>
</dbReference>
<dbReference type="SMART" id="SM00355">
    <property type="entry name" value="ZnF_C2H2"/>
    <property type="match status" value="6"/>
</dbReference>
<dbReference type="FunFam" id="3.30.160.60:FF:000446">
    <property type="entry name" value="Zinc finger protein"/>
    <property type="match status" value="1"/>
</dbReference>
<dbReference type="GO" id="GO:0005634">
    <property type="term" value="C:nucleus"/>
    <property type="evidence" value="ECO:0007669"/>
    <property type="project" value="UniProtKB-SubCell"/>
</dbReference>
<dbReference type="InterPro" id="IPR036236">
    <property type="entry name" value="Znf_C2H2_sf"/>
</dbReference>
<proteinExistence type="predicted"/>
<keyword evidence="3" id="KW-0677">Repeat</keyword>
<dbReference type="FunFam" id="3.30.160.60:FF:000671">
    <property type="entry name" value="Zinc finger protein 26"/>
    <property type="match status" value="1"/>
</dbReference>
<evidence type="ECO:0000256" key="7">
    <source>
        <dbReference type="PROSITE-ProRule" id="PRU00042"/>
    </source>
</evidence>
<feature type="domain" description="C2H2-type" evidence="9">
    <location>
        <begin position="335"/>
        <end position="362"/>
    </location>
</feature>
<accession>A0AA88LBB9</accession>
<dbReference type="EMBL" id="JAVRJZ010000008">
    <property type="protein sequence ID" value="KAK2719939.1"/>
    <property type="molecule type" value="Genomic_DNA"/>
</dbReference>
<dbReference type="PANTHER" id="PTHR24394">
    <property type="entry name" value="ZINC FINGER PROTEIN"/>
    <property type="match status" value="1"/>
</dbReference>
<gene>
    <name evidence="10" type="ORF">QYM36_005416</name>
</gene>
<comment type="caution">
    <text evidence="10">The sequence shown here is derived from an EMBL/GenBank/DDBJ whole genome shotgun (WGS) entry which is preliminary data.</text>
</comment>
<evidence type="ECO:0000256" key="5">
    <source>
        <dbReference type="ARBA" id="ARBA00022833"/>
    </source>
</evidence>
<keyword evidence="5" id="KW-0862">Zinc</keyword>
<reference evidence="10" key="1">
    <citation type="submission" date="2023-07" db="EMBL/GenBank/DDBJ databases">
        <title>Chromosome-level genome assembly of Artemia franciscana.</title>
        <authorList>
            <person name="Jo E."/>
        </authorList>
    </citation>
    <scope>NUCLEOTIDE SEQUENCE</scope>
    <source>
        <tissue evidence="10">Whole body</tissue>
    </source>
</reference>
<evidence type="ECO:0000256" key="3">
    <source>
        <dbReference type="ARBA" id="ARBA00022737"/>
    </source>
</evidence>
<organism evidence="10 11">
    <name type="scientific">Artemia franciscana</name>
    <name type="common">Brine shrimp</name>
    <name type="synonym">Artemia sanfranciscana</name>
    <dbReference type="NCBI Taxonomy" id="6661"/>
    <lineage>
        <taxon>Eukaryota</taxon>
        <taxon>Metazoa</taxon>
        <taxon>Ecdysozoa</taxon>
        <taxon>Arthropoda</taxon>
        <taxon>Crustacea</taxon>
        <taxon>Branchiopoda</taxon>
        <taxon>Anostraca</taxon>
        <taxon>Artemiidae</taxon>
        <taxon>Artemia</taxon>
    </lineage>
</organism>
<dbReference type="PANTHER" id="PTHR24394:SF44">
    <property type="entry name" value="ZINC FINGER PROTEIN 271-LIKE"/>
    <property type="match status" value="1"/>
</dbReference>
<evidence type="ECO:0000256" key="4">
    <source>
        <dbReference type="ARBA" id="ARBA00022771"/>
    </source>
</evidence>
<comment type="subcellular location">
    <subcellularLocation>
        <location evidence="1">Nucleus</location>
    </subcellularLocation>
</comment>
<dbReference type="PROSITE" id="PS50157">
    <property type="entry name" value="ZINC_FINGER_C2H2_2"/>
    <property type="match status" value="5"/>
</dbReference>
<dbReference type="EMBL" id="JAVRJZ010000008">
    <property type="protein sequence ID" value="KAK2719937.1"/>
    <property type="molecule type" value="Genomic_DNA"/>
</dbReference>
<keyword evidence="2" id="KW-0479">Metal-binding</keyword>
<sequence>MEKIKICQVCYADVVCKSPCEYCHSGHFDEPTKKNSRTDNNEQNFSFSVPENECLCMTCYELASNIQRLEFLLNQAVMELRARFLLRDTHVKEEPKIANNQDIKEAAIFISKCQSPDTLSLQDDFLSNDSIITMEIFQDESSDSEKKENEKWLEADKQFSSSKFEEEKDTETSDSSPRNKIISGRKRKPPKFFENFDATILEESSDYSADGDGVKTSRRKNRCHKCPICPVKTKSASKLETHIQIHGVKQFQCEVCGKEFLSNIGLKNHGKVHEEKEFPCSECTMVFKSVYLLRKHERLDHFGQKGFTCPYCHKSFSTQQILNNHVSCHTGQFQFCCELCGKGFSSKSVLQLHRNTHTKERPFSCHLCGKAYSNSGTLHKHKLRHQEMTKEKVQDSKEYKKMSLFGIPEAKGELENGGQIYFIRADPVRPSPLKDSIQAKGLENTTDHIYYSQSIEIS</sequence>
<dbReference type="FunFam" id="3.30.160.60:FF:000100">
    <property type="entry name" value="Zinc finger 45-like"/>
    <property type="match status" value="1"/>
</dbReference>
<dbReference type="InterPro" id="IPR013087">
    <property type="entry name" value="Znf_C2H2_type"/>
</dbReference>
<dbReference type="GO" id="GO:0000981">
    <property type="term" value="F:DNA-binding transcription factor activity, RNA polymerase II-specific"/>
    <property type="evidence" value="ECO:0007669"/>
    <property type="project" value="TreeGrafter"/>
</dbReference>
<evidence type="ECO:0000256" key="1">
    <source>
        <dbReference type="ARBA" id="ARBA00004123"/>
    </source>
</evidence>
<keyword evidence="11" id="KW-1185">Reference proteome</keyword>
<name>A0AA88LBB9_ARTSF</name>
<keyword evidence="4 7" id="KW-0863">Zinc-finger</keyword>
<dbReference type="GO" id="GO:0008270">
    <property type="term" value="F:zinc ion binding"/>
    <property type="evidence" value="ECO:0007669"/>
    <property type="project" value="UniProtKB-KW"/>
</dbReference>
<dbReference type="SUPFAM" id="SSF57667">
    <property type="entry name" value="beta-beta-alpha zinc fingers"/>
    <property type="match status" value="4"/>
</dbReference>
<dbReference type="Pfam" id="PF00096">
    <property type="entry name" value="zf-C2H2"/>
    <property type="match status" value="4"/>
</dbReference>